<dbReference type="Proteomes" id="UP001064048">
    <property type="component" value="Chromosome Z"/>
</dbReference>
<proteinExistence type="predicted"/>
<organism evidence="1 2">
    <name type="scientific">Choristoneura fumiferana</name>
    <name type="common">Spruce budworm moth</name>
    <name type="synonym">Archips fumiferana</name>
    <dbReference type="NCBI Taxonomy" id="7141"/>
    <lineage>
        <taxon>Eukaryota</taxon>
        <taxon>Metazoa</taxon>
        <taxon>Ecdysozoa</taxon>
        <taxon>Arthropoda</taxon>
        <taxon>Hexapoda</taxon>
        <taxon>Insecta</taxon>
        <taxon>Pterygota</taxon>
        <taxon>Neoptera</taxon>
        <taxon>Endopterygota</taxon>
        <taxon>Lepidoptera</taxon>
        <taxon>Glossata</taxon>
        <taxon>Ditrysia</taxon>
        <taxon>Tortricoidea</taxon>
        <taxon>Tortricidae</taxon>
        <taxon>Tortricinae</taxon>
        <taxon>Choristoneura</taxon>
    </lineage>
</organism>
<gene>
    <name evidence="1" type="ORF">MSG28_000920</name>
</gene>
<name>A0ACC0K2N9_CHOFU</name>
<dbReference type="EMBL" id="CM046131">
    <property type="protein sequence ID" value="KAI8430751.1"/>
    <property type="molecule type" value="Genomic_DNA"/>
</dbReference>
<protein>
    <submittedName>
        <fullName evidence="1">Uncharacterized protein</fullName>
    </submittedName>
</protein>
<comment type="caution">
    <text evidence="1">The sequence shown here is derived from an EMBL/GenBank/DDBJ whole genome shotgun (WGS) entry which is preliminary data.</text>
</comment>
<evidence type="ECO:0000313" key="1">
    <source>
        <dbReference type="EMBL" id="KAI8430751.1"/>
    </source>
</evidence>
<sequence>MGAMLRSDPMTLCDMYIQPEAAFEILSGLGEEGCVQFHDVCRYAEMERKLHYMEEEMTKDNIYVPPLLSEPKALEPTETRAYESAIEKWSNDIIAISTNQKELEKNYLGMTEMHYVLERIGPLLDIESSGRLKVITGLVKRQRSFSFEMMLWRISHGNVFYRQTSVDKILHDPETGGVVRKVAFLVVCQGEQLSARMEKVCAGFHCNLYHCPTAHSERVTLMSRLAVNIKDLDAVLRTTRFHRCKALRAVGRQWPMWMIQIKKAKAIYHTMNLFSLDITKKCLIGLYTIITFPFLFSLMFGDVGHGFIMFLFAAWMLKNEKKFMAENSNNEIWNIFFGGRYIILLMSLFSIYAGFIYNDLFSKGVKLKTSGWSHVSYSEEELLASPVLMVEPKDYAVTKESAGCAPLILIIFIDMCLFSTTKPVAVECDAYMFEGQQSVQKTLVFVALASVPIMLFGPPIFVNHKNKKNRVKVVVETSNFRKYQAKSIENAAAVAKKMEELEEKMDKLSESFGDLMIHQAVHTIEFVLSTISHTASYLRLWALSLAHAQLSEMLWMMVFSKMALQDASMAGGPKIVVVFAIWAMFSLSILVLMEGLSAFLHTLRLHWVEFMSKFYGGCGYVFRPFCFRAMLKEQVKEKMEICPSSKRNQGR</sequence>
<reference evidence="1 2" key="1">
    <citation type="journal article" date="2022" name="Genome Biol. Evol.">
        <title>The Spruce Budworm Genome: Reconstructing the Evolutionary History of Antifreeze Proteins.</title>
        <authorList>
            <person name="Beliveau C."/>
            <person name="Gagne P."/>
            <person name="Picq S."/>
            <person name="Vernygora O."/>
            <person name="Keeling C.I."/>
            <person name="Pinkney K."/>
            <person name="Doucet D."/>
            <person name="Wen F."/>
            <person name="Johnston J.S."/>
            <person name="Maaroufi H."/>
            <person name="Boyle B."/>
            <person name="Laroche J."/>
            <person name="Dewar K."/>
            <person name="Juretic N."/>
            <person name="Blackburn G."/>
            <person name="Nisole A."/>
            <person name="Brunet B."/>
            <person name="Brandao M."/>
            <person name="Lumley L."/>
            <person name="Duan J."/>
            <person name="Quan G."/>
            <person name="Lucarotti C.J."/>
            <person name="Roe A.D."/>
            <person name="Sperling F.A.H."/>
            <person name="Levesque R.C."/>
            <person name="Cusson M."/>
        </authorList>
    </citation>
    <scope>NUCLEOTIDE SEQUENCE [LARGE SCALE GENOMIC DNA]</scope>
    <source>
        <strain evidence="1">Glfc:IPQL:Cfum</strain>
    </source>
</reference>
<accession>A0ACC0K2N9</accession>
<keyword evidence="2" id="KW-1185">Reference proteome</keyword>
<evidence type="ECO:0000313" key="2">
    <source>
        <dbReference type="Proteomes" id="UP001064048"/>
    </source>
</evidence>